<dbReference type="InterPro" id="IPR036527">
    <property type="entry name" value="SCP2_sterol-bd_dom_sf"/>
</dbReference>
<dbReference type="InterPro" id="IPR024344">
    <property type="entry name" value="MDMPI_metal-binding"/>
</dbReference>
<name>A0A5R9E078_9ACTN</name>
<gene>
    <name evidence="2" type="ORF">FEF34_03730</name>
</gene>
<feature type="domain" description="Mycothiol-dependent maleylpyruvate isomerase metal-binding" evidence="1">
    <location>
        <begin position="42"/>
        <end position="176"/>
    </location>
</feature>
<dbReference type="Proteomes" id="UP000305921">
    <property type="component" value="Unassembled WGS sequence"/>
</dbReference>
<dbReference type="InterPro" id="IPR034660">
    <property type="entry name" value="DinB/YfiT-like"/>
</dbReference>
<dbReference type="SUPFAM" id="SSF55718">
    <property type="entry name" value="SCP-like"/>
    <property type="match status" value="1"/>
</dbReference>
<proteinExistence type="predicted"/>
<dbReference type="SUPFAM" id="SSF109854">
    <property type="entry name" value="DinB/YfiT-like putative metalloenzymes"/>
    <property type="match status" value="1"/>
</dbReference>
<dbReference type="Gene3D" id="3.30.1050.20">
    <property type="match status" value="1"/>
</dbReference>
<keyword evidence="2" id="KW-0413">Isomerase</keyword>
<evidence type="ECO:0000313" key="2">
    <source>
        <dbReference type="EMBL" id="TLQ42435.1"/>
    </source>
</evidence>
<protein>
    <submittedName>
        <fullName evidence="2">Maleylpyruvate isomerase family mycothiol-dependent enzyme</fullName>
    </submittedName>
</protein>
<keyword evidence="2" id="KW-0670">Pyruvate</keyword>
<dbReference type="Gene3D" id="1.20.120.450">
    <property type="entry name" value="dinb family like domain"/>
    <property type="match status" value="1"/>
</dbReference>
<evidence type="ECO:0000313" key="3">
    <source>
        <dbReference type="Proteomes" id="UP000305921"/>
    </source>
</evidence>
<dbReference type="GO" id="GO:0016853">
    <property type="term" value="F:isomerase activity"/>
    <property type="evidence" value="ECO:0007669"/>
    <property type="project" value="UniProtKB-KW"/>
</dbReference>
<organism evidence="2 3">
    <name type="scientific">Streptomyces marianii</name>
    <dbReference type="NCBI Taxonomy" id="1817406"/>
    <lineage>
        <taxon>Bacteria</taxon>
        <taxon>Bacillati</taxon>
        <taxon>Actinomycetota</taxon>
        <taxon>Actinomycetes</taxon>
        <taxon>Kitasatosporales</taxon>
        <taxon>Streptomycetaceae</taxon>
        <taxon>Streptomyces</taxon>
    </lineage>
</organism>
<evidence type="ECO:0000259" key="1">
    <source>
        <dbReference type="Pfam" id="PF11716"/>
    </source>
</evidence>
<dbReference type="GO" id="GO:0046872">
    <property type="term" value="F:metal ion binding"/>
    <property type="evidence" value="ECO:0007669"/>
    <property type="project" value="InterPro"/>
</dbReference>
<dbReference type="EMBL" id="VAWE01000001">
    <property type="protein sequence ID" value="TLQ42435.1"/>
    <property type="molecule type" value="Genomic_DNA"/>
</dbReference>
<sequence length="264" mass="28724">MTSRKFRTYDRPSFRNTTHRFRDTEIVGDVVQDLGALGPITASTDRFVATVTSLTDTQVAGGTLVPPWSRGHVITHVARATDSLCRLLTWARTGTETPQYASMDARAAEIEAGARRPVAALVADVRDTAARFEEAIRTLPPAAWRAEVRMRTGELRTPTTLVPTRLRELEIHHADLDAGYRFCDIPADAARWIIDDIVEALTRRRGTPPLRLEAHDTGLVHTLGTGGPTVGGLQADLLAWLSGRSPGTGLTASTGEVPAAPFWI</sequence>
<dbReference type="AlphaFoldDB" id="A0A5R9E078"/>
<dbReference type="Pfam" id="PF11716">
    <property type="entry name" value="MDMPI_N"/>
    <property type="match status" value="1"/>
</dbReference>
<comment type="caution">
    <text evidence="2">The sequence shown here is derived from an EMBL/GenBank/DDBJ whole genome shotgun (WGS) entry which is preliminary data.</text>
</comment>
<reference evidence="2 3" key="1">
    <citation type="submission" date="2019-05" db="EMBL/GenBank/DDBJ databases">
        <title>Streptomyces marianii sp. nov., a novel marine actinomycete from southern coast of India.</title>
        <authorList>
            <person name="Iniyan A.M."/>
            <person name="Wink J."/>
            <person name="Ramprasad E."/>
            <person name="Ramana C.V."/>
            <person name="Bunk B."/>
            <person name="Sproer C."/>
            <person name="Joseph F.-J.R.S."/>
            <person name="Vincent S.G.P."/>
        </authorList>
    </citation>
    <scope>NUCLEOTIDE SEQUENCE [LARGE SCALE GENOMIC DNA]</scope>
    <source>
        <strain evidence="2 3">ICN19</strain>
    </source>
</reference>
<keyword evidence="3" id="KW-1185">Reference proteome</keyword>
<dbReference type="OrthoDB" id="5118203at2"/>
<accession>A0A5R9E078</accession>
<dbReference type="NCBIfam" id="TIGR03083">
    <property type="entry name" value="maleylpyruvate isomerase family mycothiol-dependent enzyme"/>
    <property type="match status" value="1"/>
</dbReference>
<dbReference type="InterPro" id="IPR017517">
    <property type="entry name" value="Maleyloyr_isom"/>
</dbReference>